<dbReference type="InterPro" id="IPR036691">
    <property type="entry name" value="Endo/exonu/phosph_ase_sf"/>
</dbReference>
<evidence type="ECO:0000313" key="3">
    <source>
        <dbReference type="Proteomes" id="UP001209878"/>
    </source>
</evidence>
<dbReference type="InterPro" id="IPR005135">
    <property type="entry name" value="Endo/exonuclease/phosphatase"/>
</dbReference>
<dbReference type="Pfam" id="PF03372">
    <property type="entry name" value="Exo_endo_phos"/>
    <property type="match status" value="1"/>
</dbReference>
<reference evidence="2" key="1">
    <citation type="journal article" date="2023" name="Mol. Biol. Evol.">
        <title>Third-Generation Sequencing Reveals the Adaptive Role of the Epigenome in Three Deep-Sea Polychaetes.</title>
        <authorList>
            <person name="Perez M."/>
            <person name="Aroh O."/>
            <person name="Sun Y."/>
            <person name="Lan Y."/>
            <person name="Juniper S.K."/>
            <person name="Young C.R."/>
            <person name="Angers B."/>
            <person name="Qian P.Y."/>
        </authorList>
    </citation>
    <scope>NUCLEOTIDE SEQUENCE</scope>
    <source>
        <strain evidence="2">R07B-5</strain>
    </source>
</reference>
<comment type="caution">
    <text evidence="2">The sequence shown here is derived from an EMBL/GenBank/DDBJ whole genome shotgun (WGS) entry which is preliminary data.</text>
</comment>
<gene>
    <name evidence="2" type="ORF">NP493_13g12019</name>
</gene>
<dbReference type="Gene3D" id="3.60.10.10">
    <property type="entry name" value="Endonuclease/exonuclease/phosphatase"/>
    <property type="match status" value="1"/>
</dbReference>
<sequence>MTLDETFLSYLGGINNNDLINILDANLIDNCEPQLIRRSSYYDTDKFTELTQTKKSSFSVLSTNIQSINSKFNELEAFIEELSSNNFKFNVICLQETWTSENDDLSQFSLHGYDCIAQGKTCSKNGGLIVYVDNNYRSEVKLKLNMYEHWEGLIVQIQINGGNISKSITIGNIYRPPRTSNDNLNAFINEFSSIVSLLEHNCKNTLIIAGDFNINLLKLNENDIYSSYFDSLISHSLFPQITFPTRFTRTNGTLIDNFFCKLSQSMLESTPGILIKKLLIINRILCL</sequence>
<evidence type="ECO:0000259" key="1">
    <source>
        <dbReference type="Pfam" id="PF03372"/>
    </source>
</evidence>
<organism evidence="2 3">
    <name type="scientific">Ridgeia piscesae</name>
    <name type="common">Tubeworm</name>
    <dbReference type="NCBI Taxonomy" id="27915"/>
    <lineage>
        <taxon>Eukaryota</taxon>
        <taxon>Metazoa</taxon>
        <taxon>Spiralia</taxon>
        <taxon>Lophotrochozoa</taxon>
        <taxon>Annelida</taxon>
        <taxon>Polychaeta</taxon>
        <taxon>Sedentaria</taxon>
        <taxon>Canalipalpata</taxon>
        <taxon>Sabellida</taxon>
        <taxon>Siboglinidae</taxon>
        <taxon>Ridgeia</taxon>
    </lineage>
</organism>
<dbReference type="AlphaFoldDB" id="A0AAD9UL16"/>
<feature type="domain" description="Endonuclease/exonuclease/phosphatase" evidence="1">
    <location>
        <begin position="61"/>
        <end position="261"/>
    </location>
</feature>
<dbReference type="PANTHER" id="PTHR33776:SF4">
    <property type="entry name" value="ENDONUCLEASE_EXONUCLEASE_PHOSPHATASE DOMAIN-CONTAINING PROTEIN"/>
    <property type="match status" value="1"/>
</dbReference>
<dbReference type="Proteomes" id="UP001209878">
    <property type="component" value="Unassembled WGS sequence"/>
</dbReference>
<dbReference type="PANTHER" id="PTHR33776">
    <property type="entry name" value="ENDO/EXONUCLEASE/PHOSPHATASE DOMAIN-CONTAINING PROTEIN"/>
    <property type="match status" value="1"/>
</dbReference>
<evidence type="ECO:0000313" key="2">
    <source>
        <dbReference type="EMBL" id="KAK2193434.1"/>
    </source>
</evidence>
<keyword evidence="3" id="KW-1185">Reference proteome</keyword>
<dbReference type="EMBL" id="JAODUO010000013">
    <property type="protein sequence ID" value="KAK2193434.1"/>
    <property type="molecule type" value="Genomic_DNA"/>
</dbReference>
<proteinExistence type="predicted"/>
<protein>
    <recommendedName>
        <fullName evidence="1">Endonuclease/exonuclease/phosphatase domain-containing protein</fullName>
    </recommendedName>
</protein>
<dbReference type="SUPFAM" id="SSF56219">
    <property type="entry name" value="DNase I-like"/>
    <property type="match status" value="1"/>
</dbReference>
<dbReference type="GO" id="GO:0003824">
    <property type="term" value="F:catalytic activity"/>
    <property type="evidence" value="ECO:0007669"/>
    <property type="project" value="InterPro"/>
</dbReference>
<name>A0AAD9UL16_RIDPI</name>
<accession>A0AAD9UL16</accession>